<dbReference type="InterPro" id="IPR001005">
    <property type="entry name" value="SANT/Myb"/>
</dbReference>
<keyword evidence="1 2" id="KW-0103">Bromodomain</keyword>
<proteinExistence type="predicted"/>
<organism evidence="5 6">
    <name type="scientific">Apostasia shenzhenica</name>
    <dbReference type="NCBI Taxonomy" id="1088818"/>
    <lineage>
        <taxon>Eukaryota</taxon>
        <taxon>Viridiplantae</taxon>
        <taxon>Streptophyta</taxon>
        <taxon>Embryophyta</taxon>
        <taxon>Tracheophyta</taxon>
        <taxon>Spermatophyta</taxon>
        <taxon>Magnoliopsida</taxon>
        <taxon>Liliopsida</taxon>
        <taxon>Asparagales</taxon>
        <taxon>Orchidaceae</taxon>
        <taxon>Apostasioideae</taxon>
        <taxon>Apostasia</taxon>
    </lineage>
</organism>
<dbReference type="EMBL" id="KZ452014">
    <property type="protein sequence ID" value="PKA51073.1"/>
    <property type="molecule type" value="Genomic_DNA"/>
</dbReference>
<dbReference type="OrthoDB" id="1742084at2759"/>
<feature type="compositionally biased region" description="Basic and acidic residues" evidence="3">
    <location>
        <begin position="129"/>
        <end position="152"/>
    </location>
</feature>
<dbReference type="STRING" id="1088818.A0A2I0A6A7"/>
<dbReference type="Gene3D" id="1.10.10.60">
    <property type="entry name" value="Homeodomain-like"/>
    <property type="match status" value="1"/>
</dbReference>
<evidence type="ECO:0000256" key="2">
    <source>
        <dbReference type="PROSITE-ProRule" id="PRU00035"/>
    </source>
</evidence>
<dbReference type="CDD" id="cd00167">
    <property type="entry name" value="SANT"/>
    <property type="match status" value="1"/>
</dbReference>
<evidence type="ECO:0000313" key="6">
    <source>
        <dbReference type="Proteomes" id="UP000236161"/>
    </source>
</evidence>
<evidence type="ECO:0000256" key="1">
    <source>
        <dbReference type="ARBA" id="ARBA00023117"/>
    </source>
</evidence>
<reference evidence="5 6" key="1">
    <citation type="journal article" date="2017" name="Nature">
        <title>The Apostasia genome and the evolution of orchids.</title>
        <authorList>
            <person name="Zhang G.Q."/>
            <person name="Liu K.W."/>
            <person name="Li Z."/>
            <person name="Lohaus R."/>
            <person name="Hsiao Y.Y."/>
            <person name="Niu S.C."/>
            <person name="Wang J.Y."/>
            <person name="Lin Y.C."/>
            <person name="Xu Q."/>
            <person name="Chen L.J."/>
            <person name="Yoshida K."/>
            <person name="Fujiwara S."/>
            <person name="Wang Z.W."/>
            <person name="Zhang Y.Q."/>
            <person name="Mitsuda N."/>
            <person name="Wang M."/>
            <person name="Liu G.H."/>
            <person name="Pecoraro L."/>
            <person name="Huang H.X."/>
            <person name="Xiao X.J."/>
            <person name="Lin M."/>
            <person name="Wu X.Y."/>
            <person name="Wu W.L."/>
            <person name="Chen Y.Y."/>
            <person name="Chang S.B."/>
            <person name="Sakamoto S."/>
            <person name="Ohme-Takagi M."/>
            <person name="Yagi M."/>
            <person name="Zeng S.J."/>
            <person name="Shen C.Y."/>
            <person name="Yeh C.M."/>
            <person name="Luo Y.B."/>
            <person name="Tsai W.C."/>
            <person name="Van de Peer Y."/>
            <person name="Liu Z.J."/>
        </authorList>
    </citation>
    <scope>NUCLEOTIDE SEQUENCE [LARGE SCALE GENOMIC DNA]</scope>
    <source>
        <strain evidence="6">cv. Shenzhen</strain>
        <tissue evidence="5">Stem</tissue>
    </source>
</reference>
<dbReference type="InterPro" id="IPR036427">
    <property type="entry name" value="Bromodomain-like_sf"/>
</dbReference>
<feature type="compositionally biased region" description="Basic residues" evidence="3">
    <location>
        <begin position="274"/>
        <end position="284"/>
    </location>
</feature>
<dbReference type="SMART" id="SM00297">
    <property type="entry name" value="BROMO"/>
    <property type="match status" value="1"/>
</dbReference>
<feature type="compositionally biased region" description="Basic and acidic residues" evidence="3">
    <location>
        <begin position="614"/>
        <end position="629"/>
    </location>
</feature>
<evidence type="ECO:0000259" key="4">
    <source>
        <dbReference type="PROSITE" id="PS50014"/>
    </source>
</evidence>
<dbReference type="SMART" id="SM00717">
    <property type="entry name" value="SANT"/>
    <property type="match status" value="1"/>
</dbReference>
<dbReference type="Gene3D" id="1.20.920.10">
    <property type="entry name" value="Bromodomain-like"/>
    <property type="match status" value="1"/>
</dbReference>
<evidence type="ECO:0000256" key="3">
    <source>
        <dbReference type="SAM" id="MobiDB-lite"/>
    </source>
</evidence>
<dbReference type="Proteomes" id="UP000236161">
    <property type="component" value="Unassembled WGS sequence"/>
</dbReference>
<evidence type="ECO:0000313" key="5">
    <source>
        <dbReference type="EMBL" id="PKA51073.1"/>
    </source>
</evidence>
<dbReference type="SUPFAM" id="SSF47370">
    <property type="entry name" value="Bromodomain"/>
    <property type="match status" value="1"/>
</dbReference>
<dbReference type="InterPro" id="IPR001487">
    <property type="entry name" value="Bromodomain"/>
</dbReference>
<feature type="region of interest" description="Disordered" evidence="3">
    <location>
        <begin position="418"/>
        <end position="439"/>
    </location>
</feature>
<feature type="region of interest" description="Disordered" evidence="3">
    <location>
        <begin position="123"/>
        <end position="297"/>
    </location>
</feature>
<dbReference type="CDD" id="cd04369">
    <property type="entry name" value="Bromodomain"/>
    <property type="match status" value="1"/>
</dbReference>
<name>A0A2I0A6A7_9ASPA</name>
<dbReference type="SUPFAM" id="SSF46689">
    <property type="entry name" value="Homeodomain-like"/>
    <property type="match status" value="1"/>
</dbReference>
<dbReference type="AlphaFoldDB" id="A0A2I0A6A7"/>
<feature type="region of interest" description="Disordered" evidence="3">
    <location>
        <begin position="477"/>
        <end position="690"/>
    </location>
</feature>
<dbReference type="Pfam" id="PF00439">
    <property type="entry name" value="Bromodomain"/>
    <property type="match status" value="1"/>
</dbReference>
<feature type="compositionally biased region" description="Low complexity" evidence="3">
    <location>
        <begin position="245"/>
        <end position="258"/>
    </location>
</feature>
<dbReference type="PROSITE" id="PS50014">
    <property type="entry name" value="BROMODOMAIN_2"/>
    <property type="match status" value="1"/>
</dbReference>
<protein>
    <recommendedName>
        <fullName evidence="4">Bromo domain-containing protein</fullName>
    </recommendedName>
</protein>
<dbReference type="PANTHER" id="PTHR37888">
    <property type="entry name" value="DNA-BINDING BROMODOMAIN-CONTAINING PROTEIN"/>
    <property type="match status" value="1"/>
</dbReference>
<dbReference type="InterPro" id="IPR009057">
    <property type="entry name" value="Homeodomain-like_sf"/>
</dbReference>
<feature type="compositionally biased region" description="Low complexity" evidence="3">
    <location>
        <begin position="529"/>
        <end position="548"/>
    </location>
</feature>
<gene>
    <name evidence="5" type="ORF">AXF42_Ash010513</name>
</gene>
<feature type="compositionally biased region" description="Polar residues" evidence="3">
    <location>
        <begin position="430"/>
        <end position="439"/>
    </location>
</feature>
<dbReference type="PANTHER" id="PTHR37888:SF11">
    <property type="entry name" value="DNA-BINDING BROMODOMAIN-CONTAINING PROTEIN"/>
    <property type="match status" value="1"/>
</dbReference>
<sequence>MASTERSGDPANEIWGTWEELLLACAVNRHGTRSWDSVAMEIQARSPFSDLFTPQSCRQRYIDLRRRFESNGSGIKNDADDDSCGGDSGSPAEIPWLEELRKLRMAELRREVERYDASITSLQSKLKQLRAERETSEREMDLKEEEKDKDGELPDSPPGLIVRGDRMSCGDSRGSCKESNSTDLKVKDHKNSAGGEEADGAKTAQEADTRPAPTARPAGEVSYNGSSETLQKGAAQTAEERPPTGESGESVAGESAEVLGGKESSDVQSSASLSRRRRGRRRKAVSGSSSIAGDAETDAVSPIAACTRRTAAGSQPLASSLEIIRSSKYGSIFLRRLDSQESTNYRNLIRRHVDLEIVRARLERKGGAKYTSAEFFRDLLLLCNNAIVFFPKGSPESAAAVHLRDIVFKEMSTILPKRVPRPPLPPAMKESSSPPSKSVTMLKLDADLKSSLPGRKRSSGSIVACRKRSSIAAKVAAVGVSEAAGKEETEGIPDSDPKVEEDDKPIIAKSKMKERSKVPATRGFRTSKTRGSSGNRNSRNSKPSSKSSFVAEENAEEVPLKSQKKVVTAPSTSASKKRNVAGFLNRLKEKSSPSPTEGKLLGSLKIPRGGSGGREAEQKRGTKEGRKEAASSNQEKVTSADSSPPAKRSVGRPPKRLAPTPSPPPAKRAKEETAPSKRPPAPPRRKRGRK</sequence>
<feature type="compositionally biased region" description="Polar residues" evidence="3">
    <location>
        <begin position="630"/>
        <end position="642"/>
    </location>
</feature>
<accession>A0A2I0A6A7</accession>
<feature type="domain" description="Bromo" evidence="4">
    <location>
        <begin position="325"/>
        <end position="397"/>
    </location>
</feature>
<keyword evidence="6" id="KW-1185">Reference proteome</keyword>
<feature type="region of interest" description="Disordered" evidence="3">
    <location>
        <begin position="72"/>
        <end position="92"/>
    </location>
</feature>